<organism evidence="1 2">
    <name type="scientific">Mariniradius saccharolyticus AK6</name>
    <dbReference type="NCBI Taxonomy" id="1239962"/>
    <lineage>
        <taxon>Bacteria</taxon>
        <taxon>Pseudomonadati</taxon>
        <taxon>Bacteroidota</taxon>
        <taxon>Cytophagia</taxon>
        <taxon>Cytophagales</taxon>
        <taxon>Cyclobacteriaceae</taxon>
        <taxon>Mariniradius</taxon>
    </lineage>
</organism>
<sequence>MRSAASVEDLKKSANAFARIAEMNTSEWLPDYYAALTYANMGFRSQGSLAEKDEFYAQAKKHIQKADAISPNNSEIVAVQGFITMGELAADPQSRGQHLSGEAMQLFGKAISLNRQNPRAIVMMAQMEYGMAQFFGQGPEKACGLLNSSLELFAKEEASKVEGSIEPRWGKSMAEEMKQICK</sequence>
<keyword evidence="2" id="KW-1185">Reference proteome</keyword>
<dbReference type="InParanoid" id="M7YCK1"/>
<dbReference type="eggNOG" id="ENOG502ZB91">
    <property type="taxonomic scope" value="Bacteria"/>
</dbReference>
<gene>
    <name evidence="1" type="ORF">C943_03193</name>
</gene>
<name>M7YCK1_9BACT</name>
<dbReference type="Proteomes" id="UP000010953">
    <property type="component" value="Unassembled WGS sequence"/>
</dbReference>
<dbReference type="InterPro" id="IPR011990">
    <property type="entry name" value="TPR-like_helical_dom_sf"/>
</dbReference>
<dbReference type="EMBL" id="AMZY02000004">
    <property type="protein sequence ID" value="EMS34871.1"/>
    <property type="molecule type" value="Genomic_DNA"/>
</dbReference>
<comment type="caution">
    <text evidence="1">The sequence shown here is derived from an EMBL/GenBank/DDBJ whole genome shotgun (WGS) entry which is preliminary data.</text>
</comment>
<evidence type="ECO:0000313" key="2">
    <source>
        <dbReference type="Proteomes" id="UP000010953"/>
    </source>
</evidence>
<protein>
    <submittedName>
        <fullName evidence="1">Uncharacterized protein</fullName>
    </submittedName>
</protein>
<evidence type="ECO:0000313" key="1">
    <source>
        <dbReference type="EMBL" id="EMS34871.1"/>
    </source>
</evidence>
<dbReference type="AlphaFoldDB" id="M7YCK1"/>
<reference evidence="1" key="1">
    <citation type="submission" date="2013-01" db="EMBL/GenBank/DDBJ databases">
        <title>Genome assembly of Mariniradius saccharolyticus AK6.</title>
        <authorList>
            <person name="Vaidya B."/>
            <person name="Khatri I."/>
            <person name="Tanuku N.R.S."/>
            <person name="Subramanian S."/>
            <person name="Pinnaka A."/>
        </authorList>
    </citation>
    <scope>NUCLEOTIDE SEQUENCE [LARGE SCALE GENOMIC DNA]</scope>
    <source>
        <strain evidence="1">AK6</strain>
    </source>
</reference>
<dbReference type="STRING" id="1239962.C943_03193"/>
<dbReference type="Gene3D" id="1.25.40.10">
    <property type="entry name" value="Tetratricopeptide repeat domain"/>
    <property type="match status" value="1"/>
</dbReference>
<accession>M7YCK1</accession>
<proteinExistence type="predicted"/>
<dbReference type="SUPFAM" id="SSF48452">
    <property type="entry name" value="TPR-like"/>
    <property type="match status" value="1"/>
</dbReference>